<dbReference type="Pfam" id="PF05254">
    <property type="entry name" value="UPF0203"/>
    <property type="match status" value="1"/>
</dbReference>
<dbReference type="Proteomes" id="UP000285430">
    <property type="component" value="Unassembled WGS sequence"/>
</dbReference>
<dbReference type="GO" id="GO:0005634">
    <property type="term" value="C:nucleus"/>
    <property type="evidence" value="ECO:0007669"/>
    <property type="project" value="TreeGrafter"/>
</dbReference>
<dbReference type="GO" id="GO:1990050">
    <property type="term" value="F:phosphatidic acid transfer activity"/>
    <property type="evidence" value="ECO:0007669"/>
    <property type="project" value="TreeGrafter"/>
</dbReference>
<dbReference type="Proteomes" id="UP000285712">
    <property type="component" value="Unassembled WGS sequence"/>
</dbReference>
<dbReference type="GO" id="GO:0005758">
    <property type="term" value="C:mitochondrial intermembrane space"/>
    <property type="evidence" value="ECO:0007669"/>
    <property type="project" value="TreeGrafter"/>
</dbReference>
<evidence type="ECO:0000313" key="7">
    <source>
        <dbReference type="Proteomes" id="UP000285712"/>
    </source>
</evidence>
<dbReference type="EMBL" id="QUTG01004714">
    <property type="protein sequence ID" value="RHY87396.1"/>
    <property type="molecule type" value="Genomic_DNA"/>
</dbReference>
<dbReference type="InterPro" id="IPR007918">
    <property type="entry name" value="MDM35_apoptosis"/>
</dbReference>
<evidence type="ECO:0000313" key="5">
    <source>
        <dbReference type="EMBL" id="RHZ04994.1"/>
    </source>
</evidence>
<dbReference type="GO" id="GO:0045332">
    <property type="term" value="P:phospholipid translocation"/>
    <property type="evidence" value="ECO:0007669"/>
    <property type="project" value="TreeGrafter"/>
</dbReference>
<evidence type="ECO:0000256" key="1">
    <source>
        <dbReference type="ARBA" id="ARBA00006196"/>
    </source>
</evidence>
<protein>
    <recommendedName>
        <fullName evidence="8">Mitochondrial distribution and morphology protein 35</fullName>
    </recommendedName>
</protein>
<evidence type="ECO:0008006" key="8">
    <source>
        <dbReference type="Google" id="ProtNLM"/>
    </source>
</evidence>
<accession>A0A3R6ZEJ8</accession>
<dbReference type="AlphaFoldDB" id="A0A3R6ZEJ8"/>
<dbReference type="EMBL" id="QUTH01007286">
    <property type="protein sequence ID" value="RHZ04994.1"/>
    <property type="molecule type" value="Genomic_DNA"/>
</dbReference>
<dbReference type="PANTHER" id="PTHR46403:SF1">
    <property type="entry name" value="TP53-REGULATED INHIBITOR OF APOPTOSIS 1"/>
    <property type="match status" value="1"/>
</dbReference>
<gene>
    <name evidence="4" type="ORF">DYB35_012759</name>
    <name evidence="5" type="ORF">DYB37_011277</name>
</gene>
<dbReference type="GO" id="GO:0005829">
    <property type="term" value="C:cytosol"/>
    <property type="evidence" value="ECO:0007669"/>
    <property type="project" value="TreeGrafter"/>
</dbReference>
<proteinExistence type="inferred from homology"/>
<sequence>MTLVSGYGWPYPFLIFNMSEQQKAPTTTATNACLEKKAMYDQCFDVWYRDVFLQNKSQGKLGCQDLYKDYSACVTEELQQDASLVQSIRSEMNPSHTGRWIGKDLPEVGKADPSKRK</sequence>
<comment type="caution">
    <text evidence="4">The sequence shown here is derived from an EMBL/GenBank/DDBJ whole genome shotgun (WGS) entry which is preliminary data.</text>
</comment>
<feature type="compositionally biased region" description="Basic and acidic residues" evidence="3">
    <location>
        <begin position="101"/>
        <end position="117"/>
    </location>
</feature>
<organism evidence="4 7">
    <name type="scientific">Aphanomyces astaci</name>
    <name type="common">Crayfish plague agent</name>
    <dbReference type="NCBI Taxonomy" id="112090"/>
    <lineage>
        <taxon>Eukaryota</taxon>
        <taxon>Sar</taxon>
        <taxon>Stramenopiles</taxon>
        <taxon>Oomycota</taxon>
        <taxon>Saprolegniomycetes</taxon>
        <taxon>Saprolegniales</taxon>
        <taxon>Verrucalvaceae</taxon>
        <taxon>Aphanomyces</taxon>
    </lineage>
</organism>
<feature type="region of interest" description="Disordered" evidence="3">
    <location>
        <begin position="94"/>
        <end position="117"/>
    </location>
</feature>
<evidence type="ECO:0000313" key="4">
    <source>
        <dbReference type="EMBL" id="RHY87396.1"/>
    </source>
</evidence>
<evidence type="ECO:0000256" key="2">
    <source>
        <dbReference type="ARBA" id="ARBA00023157"/>
    </source>
</evidence>
<dbReference type="VEuPathDB" id="FungiDB:H257_12011"/>
<dbReference type="PANTHER" id="PTHR46403">
    <property type="entry name" value="TP53-REGULATED INHIBITOR OF APOPTOSIS 1"/>
    <property type="match status" value="1"/>
</dbReference>
<evidence type="ECO:0000256" key="3">
    <source>
        <dbReference type="SAM" id="MobiDB-lite"/>
    </source>
</evidence>
<comment type="similarity">
    <text evidence="1">Belongs to the TRIAP1/MDM35 family.</text>
</comment>
<keyword evidence="2" id="KW-1015">Disulfide bond</keyword>
<evidence type="ECO:0000313" key="6">
    <source>
        <dbReference type="Proteomes" id="UP000285430"/>
    </source>
</evidence>
<name>A0A3R6ZEJ8_APHAT</name>
<reference evidence="6 7" key="1">
    <citation type="submission" date="2018-08" db="EMBL/GenBank/DDBJ databases">
        <title>Aphanomyces genome sequencing and annotation.</title>
        <authorList>
            <person name="Minardi D."/>
            <person name="Oidtmann B."/>
            <person name="Van Der Giezen M."/>
            <person name="Studholme D.J."/>
        </authorList>
    </citation>
    <scope>NUCLEOTIDE SEQUENCE [LARGE SCALE GENOMIC DNA]</scope>
    <source>
        <strain evidence="5 6">Da</strain>
        <strain evidence="4 7">Sv</strain>
    </source>
</reference>